<feature type="region of interest" description="Disordered" evidence="1">
    <location>
        <begin position="54"/>
        <end position="103"/>
    </location>
</feature>
<dbReference type="EMBL" id="JAUKTV010000012">
    <property type="protein sequence ID" value="KAK0721440.1"/>
    <property type="molecule type" value="Genomic_DNA"/>
</dbReference>
<gene>
    <name evidence="2" type="ORF">B0T21DRAFT_351392</name>
</gene>
<evidence type="ECO:0000256" key="1">
    <source>
        <dbReference type="SAM" id="MobiDB-lite"/>
    </source>
</evidence>
<dbReference type="Proteomes" id="UP001172159">
    <property type="component" value="Unassembled WGS sequence"/>
</dbReference>
<name>A0AA40ASY9_9PEZI</name>
<organism evidence="2 3">
    <name type="scientific">Apiosordaria backusii</name>
    <dbReference type="NCBI Taxonomy" id="314023"/>
    <lineage>
        <taxon>Eukaryota</taxon>
        <taxon>Fungi</taxon>
        <taxon>Dikarya</taxon>
        <taxon>Ascomycota</taxon>
        <taxon>Pezizomycotina</taxon>
        <taxon>Sordariomycetes</taxon>
        <taxon>Sordariomycetidae</taxon>
        <taxon>Sordariales</taxon>
        <taxon>Lasiosphaeriaceae</taxon>
        <taxon>Apiosordaria</taxon>
    </lineage>
</organism>
<sequence>MSGIFTTIMNIPTTIADTIVDTVCSPDFIGWATIIFSCIFYKFYLGQLEAATPAPRPRRRVQAPPAPQPDTGRRALPPLFRAPTQYVKRAPNKPSPSDNRTKLRVPDDHELEKRLRKLFPLVSDNDIHRALSHARSSVARRLPPMLYDEFSQFLNDLAMGRPITSGPPAPGPLDGRTLRLIISILERENA</sequence>
<evidence type="ECO:0000313" key="3">
    <source>
        <dbReference type="Proteomes" id="UP001172159"/>
    </source>
</evidence>
<dbReference type="AlphaFoldDB" id="A0AA40ASY9"/>
<proteinExistence type="predicted"/>
<evidence type="ECO:0000313" key="2">
    <source>
        <dbReference type="EMBL" id="KAK0721440.1"/>
    </source>
</evidence>
<comment type="caution">
    <text evidence="2">The sequence shown here is derived from an EMBL/GenBank/DDBJ whole genome shotgun (WGS) entry which is preliminary data.</text>
</comment>
<keyword evidence="3" id="KW-1185">Reference proteome</keyword>
<reference evidence="2" key="1">
    <citation type="submission" date="2023-06" db="EMBL/GenBank/DDBJ databases">
        <title>Genome-scale phylogeny and comparative genomics of the fungal order Sordariales.</title>
        <authorList>
            <consortium name="Lawrence Berkeley National Laboratory"/>
            <person name="Hensen N."/>
            <person name="Bonometti L."/>
            <person name="Westerberg I."/>
            <person name="Brannstrom I.O."/>
            <person name="Guillou S."/>
            <person name="Cros-Aarteil S."/>
            <person name="Calhoun S."/>
            <person name="Haridas S."/>
            <person name="Kuo A."/>
            <person name="Mondo S."/>
            <person name="Pangilinan J."/>
            <person name="Riley R."/>
            <person name="Labutti K."/>
            <person name="Andreopoulos B."/>
            <person name="Lipzen A."/>
            <person name="Chen C."/>
            <person name="Yanf M."/>
            <person name="Daum C."/>
            <person name="Ng V."/>
            <person name="Clum A."/>
            <person name="Steindorff A."/>
            <person name="Ohm R."/>
            <person name="Martin F."/>
            <person name="Silar P."/>
            <person name="Natvig D."/>
            <person name="Lalanne C."/>
            <person name="Gautier V."/>
            <person name="Ament-Velasquez S.L."/>
            <person name="Kruys A."/>
            <person name="Hutchinson M.I."/>
            <person name="Powell A.J."/>
            <person name="Barry K."/>
            <person name="Miller A.N."/>
            <person name="Grigoriev I.V."/>
            <person name="Debuchy R."/>
            <person name="Gladieux P."/>
            <person name="Thoren M.H."/>
            <person name="Johannesson H."/>
        </authorList>
    </citation>
    <scope>NUCLEOTIDE SEQUENCE</scope>
    <source>
        <strain evidence="2">CBS 540.89</strain>
    </source>
</reference>
<accession>A0AA40ASY9</accession>
<protein>
    <submittedName>
        <fullName evidence="2">Uncharacterized protein</fullName>
    </submittedName>
</protein>